<dbReference type="RefSeq" id="WP_087999103.1">
    <property type="nucleotide sequence ID" value="NZ_BMHB01000001.1"/>
</dbReference>
<proteinExistence type="predicted"/>
<organism evidence="1 2">
    <name type="scientific">Gottfriedia solisilvae</name>
    <dbReference type="NCBI Taxonomy" id="1516104"/>
    <lineage>
        <taxon>Bacteria</taxon>
        <taxon>Bacillati</taxon>
        <taxon>Bacillota</taxon>
        <taxon>Bacilli</taxon>
        <taxon>Bacillales</taxon>
        <taxon>Bacillaceae</taxon>
        <taxon>Gottfriedia</taxon>
    </lineage>
</organism>
<evidence type="ECO:0000313" key="1">
    <source>
        <dbReference type="EMBL" id="GGI11590.1"/>
    </source>
</evidence>
<dbReference type="OrthoDB" id="2865544at2"/>
<name>A0A8J3EX61_9BACI</name>
<dbReference type="AlphaFoldDB" id="A0A8J3EX61"/>
<evidence type="ECO:0000313" key="2">
    <source>
        <dbReference type="Proteomes" id="UP000626244"/>
    </source>
</evidence>
<sequence length="201" mass="23917">MQNELKQIIKEIIAPLFKQNGFKKKANNFAKIFPEFAWTVNIQSSKWNSEDEVEFTINTGIYNEKLFRAINEWEPSNFPMEVESVLRIRINELKNSSQNWYKLSKATNLDEVKKQVEKDIQNVILPYFEQFKTIEDVIRGLENKEELGLYENPHYLTILYEIYGEHDRAQRRINEVYAKTKDHLQKEFIIELANRLGLNVN</sequence>
<protein>
    <recommendedName>
        <fullName evidence="3">DUF4304 domain-containing protein</fullName>
    </recommendedName>
</protein>
<comment type="caution">
    <text evidence="1">The sequence shown here is derived from an EMBL/GenBank/DDBJ whole genome shotgun (WGS) entry which is preliminary data.</text>
</comment>
<dbReference type="EMBL" id="BMHB01000001">
    <property type="protein sequence ID" value="GGI11590.1"/>
    <property type="molecule type" value="Genomic_DNA"/>
</dbReference>
<dbReference type="Pfam" id="PF14137">
    <property type="entry name" value="DUF4304"/>
    <property type="match status" value="1"/>
</dbReference>
<reference evidence="2" key="1">
    <citation type="journal article" date="2019" name="Int. J. Syst. Evol. Microbiol.">
        <title>The Global Catalogue of Microorganisms (GCM) 10K type strain sequencing project: providing services to taxonomists for standard genome sequencing and annotation.</title>
        <authorList>
            <consortium name="The Broad Institute Genomics Platform"/>
            <consortium name="The Broad Institute Genome Sequencing Center for Infectious Disease"/>
            <person name="Wu L."/>
            <person name="Ma J."/>
        </authorList>
    </citation>
    <scope>NUCLEOTIDE SEQUENCE [LARGE SCALE GENOMIC DNA]</scope>
    <source>
        <strain evidence="2">CGMCC 1.14993</strain>
    </source>
</reference>
<dbReference type="InterPro" id="IPR025412">
    <property type="entry name" value="DUF4304"/>
</dbReference>
<accession>A0A8J3EX61</accession>
<keyword evidence="2" id="KW-1185">Reference proteome</keyword>
<gene>
    <name evidence="1" type="ORF">GCM10007380_08600</name>
</gene>
<evidence type="ECO:0008006" key="3">
    <source>
        <dbReference type="Google" id="ProtNLM"/>
    </source>
</evidence>
<dbReference type="Proteomes" id="UP000626244">
    <property type="component" value="Unassembled WGS sequence"/>
</dbReference>